<dbReference type="GO" id="GO:0003723">
    <property type="term" value="F:RNA binding"/>
    <property type="evidence" value="ECO:0007669"/>
    <property type="project" value="InterPro"/>
</dbReference>
<keyword evidence="3" id="KW-0732">Signal</keyword>
<dbReference type="SUPFAM" id="SSF55895">
    <property type="entry name" value="Ribonuclease Rh-like"/>
    <property type="match status" value="1"/>
</dbReference>
<feature type="signal peptide" evidence="3">
    <location>
        <begin position="1"/>
        <end position="20"/>
    </location>
</feature>
<dbReference type="PANTHER" id="PTHR11240:SF22">
    <property type="entry name" value="RIBONUCLEASE T2"/>
    <property type="match status" value="1"/>
</dbReference>
<dbReference type="InterPro" id="IPR036430">
    <property type="entry name" value="RNase_T2-like_sf"/>
</dbReference>
<gene>
    <name evidence="4" type="ORF">D3273_16265</name>
</gene>
<dbReference type="CDD" id="cd01062">
    <property type="entry name" value="RNase_T2_prok"/>
    <property type="match status" value="1"/>
</dbReference>
<comment type="caution">
    <text evidence="4">The sequence shown here is derived from an EMBL/GenBank/DDBJ whole genome shotgun (WGS) entry which is preliminary data.</text>
</comment>
<evidence type="ECO:0000256" key="1">
    <source>
        <dbReference type="ARBA" id="ARBA00007469"/>
    </source>
</evidence>
<name>A0A4Q2U353_9HYPH</name>
<organism evidence="4 5">
    <name type="scientific">Lichenibacterium minor</name>
    <dbReference type="NCBI Taxonomy" id="2316528"/>
    <lineage>
        <taxon>Bacteria</taxon>
        <taxon>Pseudomonadati</taxon>
        <taxon>Pseudomonadota</taxon>
        <taxon>Alphaproteobacteria</taxon>
        <taxon>Hyphomicrobiales</taxon>
        <taxon>Lichenihabitantaceae</taxon>
        <taxon>Lichenibacterium</taxon>
    </lineage>
</organism>
<protein>
    <submittedName>
        <fullName evidence="4">Ribonuclease T</fullName>
    </submittedName>
</protein>
<dbReference type="InterPro" id="IPR018188">
    <property type="entry name" value="RNase_T2_His_AS_1"/>
</dbReference>
<dbReference type="PROSITE" id="PS00531">
    <property type="entry name" value="RNASE_T2_2"/>
    <property type="match status" value="1"/>
</dbReference>
<dbReference type="RefSeq" id="WP_129227948.1">
    <property type="nucleotide sequence ID" value="NZ_QYBB01000019.1"/>
</dbReference>
<accession>A0A4Q2U353</accession>
<dbReference type="Gene3D" id="3.90.730.10">
    <property type="entry name" value="Ribonuclease T2-like"/>
    <property type="match status" value="1"/>
</dbReference>
<dbReference type="OrthoDB" id="4720638at2"/>
<dbReference type="GO" id="GO:0006401">
    <property type="term" value="P:RNA catabolic process"/>
    <property type="evidence" value="ECO:0007669"/>
    <property type="project" value="TreeGrafter"/>
</dbReference>
<dbReference type="InterPro" id="IPR039378">
    <property type="entry name" value="RNase_T2_prok"/>
</dbReference>
<dbReference type="EMBL" id="QYBB01000019">
    <property type="protein sequence ID" value="RYC30923.1"/>
    <property type="molecule type" value="Genomic_DNA"/>
</dbReference>
<reference evidence="4 5" key="2">
    <citation type="submission" date="2019-02" db="EMBL/GenBank/DDBJ databases">
        <title>'Lichenibacterium ramalinii' gen. nov. sp. nov., 'Lichenibacterium minor' gen. nov. sp. nov.</title>
        <authorList>
            <person name="Pankratov T."/>
        </authorList>
    </citation>
    <scope>NUCLEOTIDE SEQUENCE [LARGE SCALE GENOMIC DNA]</scope>
    <source>
        <strain evidence="4 5">RmlP026</strain>
    </source>
</reference>
<dbReference type="Proteomes" id="UP000290759">
    <property type="component" value="Unassembled WGS sequence"/>
</dbReference>
<keyword evidence="5" id="KW-1185">Reference proteome</keyword>
<evidence type="ECO:0000256" key="3">
    <source>
        <dbReference type="SAM" id="SignalP"/>
    </source>
</evidence>
<dbReference type="InterPro" id="IPR001568">
    <property type="entry name" value="RNase_T2-like"/>
</dbReference>
<evidence type="ECO:0000256" key="2">
    <source>
        <dbReference type="RuleBase" id="RU004328"/>
    </source>
</evidence>
<dbReference type="AlphaFoldDB" id="A0A4Q2U353"/>
<dbReference type="InterPro" id="IPR033130">
    <property type="entry name" value="RNase_T2_His_AS_2"/>
</dbReference>
<proteinExistence type="inferred from homology"/>
<sequence length="219" mass="22966">MTRLAALAAALGVLAVPAAAQTAAGGPVAPGRFDFYVLSLSWSPGFCATGGEAKAKDQCAAGSGIGFTVHGLWPQFDHGFPSDCGGAERSPSRQALATTDGVYPSEGLARYEWRKHGTCTGLSPTDYFAAVRRARDAVTVPAPFARPAQDQIWAPLDIARTFAAANPGLRPDEMAVTCRAGDLEEVRVCFSKDLRSFVACPEVARASCRAPGIDVPPVR</sequence>
<dbReference type="Pfam" id="PF00445">
    <property type="entry name" value="Ribonuclease_T2"/>
    <property type="match status" value="1"/>
</dbReference>
<comment type="similarity">
    <text evidence="1 2">Belongs to the RNase T2 family.</text>
</comment>
<reference evidence="4 5" key="1">
    <citation type="submission" date="2018-12" db="EMBL/GenBank/DDBJ databases">
        <authorList>
            <person name="Grouzdev D.S."/>
            <person name="Krutkina M.S."/>
        </authorList>
    </citation>
    <scope>NUCLEOTIDE SEQUENCE [LARGE SCALE GENOMIC DNA]</scope>
    <source>
        <strain evidence="4 5">RmlP026</strain>
    </source>
</reference>
<evidence type="ECO:0000313" key="5">
    <source>
        <dbReference type="Proteomes" id="UP000290759"/>
    </source>
</evidence>
<evidence type="ECO:0000313" key="4">
    <source>
        <dbReference type="EMBL" id="RYC30923.1"/>
    </source>
</evidence>
<dbReference type="PANTHER" id="PTHR11240">
    <property type="entry name" value="RIBONUCLEASE T2"/>
    <property type="match status" value="1"/>
</dbReference>
<dbReference type="PROSITE" id="PS00530">
    <property type="entry name" value="RNASE_T2_1"/>
    <property type="match status" value="1"/>
</dbReference>
<dbReference type="GO" id="GO:0033897">
    <property type="term" value="F:ribonuclease T2 activity"/>
    <property type="evidence" value="ECO:0007669"/>
    <property type="project" value="InterPro"/>
</dbReference>
<feature type="chain" id="PRO_5021008374" evidence="3">
    <location>
        <begin position="21"/>
        <end position="219"/>
    </location>
</feature>